<dbReference type="SUPFAM" id="SSF51120">
    <property type="entry name" value="beta-Roll"/>
    <property type="match status" value="1"/>
</dbReference>
<dbReference type="InterPro" id="IPR001343">
    <property type="entry name" value="Hemolysn_Ca-bd"/>
</dbReference>
<dbReference type="AlphaFoldDB" id="A0AA45W234"/>
<name>A0AA45W234_9RHOB</name>
<proteinExistence type="predicted"/>
<evidence type="ECO:0000313" key="4">
    <source>
        <dbReference type="Proteomes" id="UP000186216"/>
    </source>
</evidence>
<feature type="domain" description="Hedgehog/Intein (Hint)" evidence="1">
    <location>
        <begin position="420"/>
        <end position="565"/>
    </location>
</feature>
<sequence>MVLEIVDPNSTEDEHLTSVDVKFSGMHIGGGIYFSANHDPAPGGGSSAIPQRSLMGEAERHGTTELDYTLPEGGEPWDAYRDDTDGDGTVDFVKAGFDMSMHVGDRLASTGEFYDGPAVPLLIANDPNDLSGTVTITGYPGAANSLDGQEGTLHQASGTLTSYTEQDVNGDIGGYFRVEDADIVGGMSGGANYLDYDADGDGTAETYLIGTAARVYESGLPGTPSHDIWAESPSFSPHYADLASAIEGLSGDAARSADDFARMTLLSAQTAGSTLTTVQGQFFHEDIYGGVNADSLLGAGGDDRIFGGEGGDSIDGGTGADYIDGGDGDDSLTGGAGADWFAGEGLGGGAADLIADFEAEGGDVIDLGSYFQTMDDVVTATTEMDDGSILIDLSGGSGDGFVQVLNTTTADLNRANLNVICFTDGTMIRTVAGEKEIGTLQPGEAVPTYDGSAGKLRALHSRTLGLRELQERSHLWPVVISAGALGEGVPRRDMRVSPQHRILVNSRIAGRMTGSTALIPAKALLDLPGVSQPCPDKPVTYIHLVFETHEIIEADGCWSESFYPGEEALHVLPKAVVAEYAEIFGDLGAVFPAANLMKTQRARRLVTRHIRNGKPLQNVASRLDAHG</sequence>
<dbReference type="Gene3D" id="2.150.10.10">
    <property type="entry name" value="Serralysin-like metalloprotease, C-terminal"/>
    <property type="match status" value="1"/>
</dbReference>
<dbReference type="InterPro" id="IPR011049">
    <property type="entry name" value="Serralysin-like_metalloprot_C"/>
</dbReference>
<accession>A0AA45W234</accession>
<keyword evidence="5" id="KW-1185">Reference proteome</keyword>
<dbReference type="GO" id="GO:0005509">
    <property type="term" value="F:calcium ion binding"/>
    <property type="evidence" value="ECO:0007669"/>
    <property type="project" value="InterPro"/>
</dbReference>
<dbReference type="PROSITE" id="PS00330">
    <property type="entry name" value="HEMOLYSIN_CALCIUM"/>
    <property type="match status" value="3"/>
</dbReference>
<evidence type="ECO:0000313" key="5">
    <source>
        <dbReference type="Proteomes" id="UP001215549"/>
    </source>
</evidence>
<dbReference type="SUPFAM" id="SSF51294">
    <property type="entry name" value="Hedgehog/intein (Hint) domain"/>
    <property type="match status" value="1"/>
</dbReference>
<dbReference type="Proteomes" id="UP000186216">
    <property type="component" value="Unassembled WGS sequence"/>
</dbReference>
<dbReference type="Pfam" id="PF00353">
    <property type="entry name" value="HemolysinCabind"/>
    <property type="match status" value="2"/>
</dbReference>
<organism evidence="2 4">
    <name type="scientific">Paracoccus saliphilus</name>
    <dbReference type="NCBI Taxonomy" id="405559"/>
    <lineage>
        <taxon>Bacteria</taxon>
        <taxon>Pseudomonadati</taxon>
        <taxon>Pseudomonadota</taxon>
        <taxon>Alphaproteobacteria</taxon>
        <taxon>Rhodobacterales</taxon>
        <taxon>Paracoccaceae</taxon>
        <taxon>Paracoccus</taxon>
    </lineage>
</organism>
<protein>
    <submittedName>
        <fullName evidence="3">Hint domain-containing protein</fullName>
    </submittedName>
    <submittedName>
        <fullName evidence="2">Type I secretion C-terminal target domain (VC_A0849 subclass)</fullName>
    </submittedName>
</protein>
<dbReference type="PRINTS" id="PR00313">
    <property type="entry name" value="CABNDNGRPT"/>
</dbReference>
<dbReference type="EMBL" id="FTOU01000002">
    <property type="protein sequence ID" value="SIS63997.1"/>
    <property type="molecule type" value="Genomic_DNA"/>
</dbReference>
<dbReference type="RefSeq" id="WP_076523282.1">
    <property type="nucleotide sequence ID" value="NZ_CP067140.1"/>
</dbReference>
<evidence type="ECO:0000313" key="3">
    <source>
        <dbReference type="EMBL" id="WCR01836.1"/>
    </source>
</evidence>
<dbReference type="Pfam" id="PF13403">
    <property type="entry name" value="Hint_2"/>
    <property type="match status" value="1"/>
</dbReference>
<dbReference type="InterPro" id="IPR036844">
    <property type="entry name" value="Hint_dom_sf"/>
</dbReference>
<evidence type="ECO:0000313" key="2">
    <source>
        <dbReference type="EMBL" id="SIS63997.1"/>
    </source>
</evidence>
<reference evidence="3 5" key="2">
    <citation type="submission" date="2021-01" db="EMBL/GenBank/DDBJ databases">
        <title>Biogeographic distribution of Paracoccus.</title>
        <authorList>
            <person name="Hollensteiner J."/>
            <person name="Leineberger J."/>
            <person name="Brinkhoff T."/>
            <person name="Daniel R."/>
        </authorList>
    </citation>
    <scope>NUCLEOTIDE SEQUENCE [LARGE SCALE GENOMIC DNA]</scope>
    <source>
        <strain evidence="3 5">DSM 18447</strain>
    </source>
</reference>
<dbReference type="EMBL" id="CP067140">
    <property type="protein sequence ID" value="WCR01836.1"/>
    <property type="molecule type" value="Genomic_DNA"/>
</dbReference>
<dbReference type="InterPro" id="IPR028992">
    <property type="entry name" value="Hedgehog/Intein_dom"/>
</dbReference>
<dbReference type="Gene3D" id="2.170.16.10">
    <property type="entry name" value="Hedgehog/Intein (Hint) domain"/>
    <property type="match status" value="1"/>
</dbReference>
<evidence type="ECO:0000259" key="1">
    <source>
        <dbReference type="Pfam" id="PF13403"/>
    </source>
</evidence>
<gene>
    <name evidence="3" type="ORF">JHX88_12995</name>
    <name evidence="2" type="ORF">SAMN05421772_102191</name>
</gene>
<dbReference type="InterPro" id="IPR018511">
    <property type="entry name" value="Hemolysin-typ_Ca-bd_CS"/>
</dbReference>
<reference evidence="2 4" key="1">
    <citation type="submission" date="2017-01" db="EMBL/GenBank/DDBJ databases">
        <authorList>
            <person name="Varghese N."/>
            <person name="Submissions S."/>
        </authorList>
    </citation>
    <scope>NUCLEOTIDE SEQUENCE [LARGE SCALE GENOMIC DNA]</scope>
    <source>
        <strain evidence="2 4">DSM 18447</strain>
    </source>
</reference>
<dbReference type="Proteomes" id="UP001215549">
    <property type="component" value="Chromosome"/>
</dbReference>